<evidence type="ECO:0000256" key="1">
    <source>
        <dbReference type="RuleBase" id="RU364024"/>
    </source>
</evidence>
<dbReference type="AlphaFoldDB" id="A0A164S3J2"/>
<keyword evidence="1" id="KW-0804">Transcription</keyword>
<dbReference type="GO" id="GO:0003690">
    <property type="term" value="F:double-stranded DNA binding"/>
    <property type="evidence" value="ECO:0007669"/>
    <property type="project" value="TreeGrafter"/>
</dbReference>
<proteinExistence type="inferred from homology"/>
<protein>
    <recommendedName>
        <fullName evidence="1">General transcription factor IIH subunit 4</fullName>
    </recommendedName>
</protein>
<evidence type="ECO:0000256" key="2">
    <source>
        <dbReference type="SAM" id="MobiDB-lite"/>
    </source>
</evidence>
<dbReference type="GO" id="GO:0001671">
    <property type="term" value="F:ATPase activator activity"/>
    <property type="evidence" value="ECO:0007669"/>
    <property type="project" value="InterPro"/>
</dbReference>
<evidence type="ECO:0000313" key="4">
    <source>
        <dbReference type="Proteomes" id="UP000076858"/>
    </source>
</evidence>
<dbReference type="GO" id="GO:0006289">
    <property type="term" value="P:nucleotide-excision repair"/>
    <property type="evidence" value="ECO:0007669"/>
    <property type="project" value="InterPro"/>
</dbReference>
<dbReference type="Pfam" id="PF03849">
    <property type="entry name" value="Tfb2"/>
    <property type="match status" value="1"/>
</dbReference>
<keyword evidence="1" id="KW-0539">Nucleus</keyword>
<dbReference type="InterPro" id="IPR004598">
    <property type="entry name" value="TFIIH_p52/Tfb2"/>
</dbReference>
<dbReference type="Proteomes" id="UP000076858">
    <property type="component" value="Unassembled WGS sequence"/>
</dbReference>
<comment type="function">
    <text evidence="1">Component of the general transcription and DNA repair factor IIH (TFIIH) core complex which is involved in general and transcription-coupled nucleotide excision repair (NER) of damaged DNA.</text>
</comment>
<dbReference type="PANTHER" id="PTHR13152:SF0">
    <property type="entry name" value="GENERAL TRANSCRIPTION FACTOR IIH SUBUNIT 4"/>
    <property type="match status" value="1"/>
</dbReference>
<comment type="subcellular location">
    <subcellularLocation>
        <location evidence="1">Nucleus</location>
    </subcellularLocation>
</comment>
<reference evidence="3 4" key="1">
    <citation type="submission" date="2016-03" db="EMBL/GenBank/DDBJ databases">
        <title>EvidentialGene: Evidence-directed Construction of Genes on Genomes.</title>
        <authorList>
            <person name="Gilbert D.G."/>
            <person name="Choi J.-H."/>
            <person name="Mockaitis K."/>
            <person name="Colbourne J."/>
            <person name="Pfrender M."/>
        </authorList>
    </citation>
    <scope>NUCLEOTIDE SEQUENCE [LARGE SCALE GENOMIC DNA]</scope>
    <source>
        <strain evidence="3 4">Xinb3</strain>
        <tissue evidence="3">Complete organism</tissue>
    </source>
</reference>
<comment type="caution">
    <text evidence="3">The sequence shown here is derived from an EMBL/GenBank/DDBJ whole genome shotgun (WGS) entry which is preliminary data.</text>
</comment>
<dbReference type="STRING" id="35525.A0A164S3J2"/>
<comment type="similarity">
    <text evidence="1">Belongs to the TFB2 family.</text>
</comment>
<dbReference type="PANTHER" id="PTHR13152">
    <property type="entry name" value="TFIIH, POLYPEPTIDE 4"/>
    <property type="match status" value="1"/>
</dbReference>
<accession>A0A164S3J2</accession>
<gene>
    <name evidence="3" type="ORF">APZ42_026689</name>
</gene>
<sequence>MAGSLGSVLSVISSPLTPGAMRRSFVLLCDFSVFATMRILSVGYENFNHTINGTKTNKDFNVAKVGRNLREIGDDDSHQVSGQGNRRGEMVPVKSTSSMAGSRNARRTEGMVTKSSFGRYLKGALLIGGNEWSMKPPTDGDPKARGIAILDEYAMGRWECVLHFMVGSHQHDVISSNALQLLQHAGLFKKYTEFSGC</sequence>
<feature type="region of interest" description="Disordered" evidence="2">
    <location>
        <begin position="73"/>
        <end position="108"/>
    </location>
</feature>
<organism evidence="3 4">
    <name type="scientific">Daphnia magna</name>
    <dbReference type="NCBI Taxonomy" id="35525"/>
    <lineage>
        <taxon>Eukaryota</taxon>
        <taxon>Metazoa</taxon>
        <taxon>Ecdysozoa</taxon>
        <taxon>Arthropoda</taxon>
        <taxon>Crustacea</taxon>
        <taxon>Branchiopoda</taxon>
        <taxon>Diplostraca</taxon>
        <taxon>Cladocera</taxon>
        <taxon>Anomopoda</taxon>
        <taxon>Daphniidae</taxon>
        <taxon>Daphnia</taxon>
    </lineage>
</organism>
<keyword evidence="1" id="KW-0234">DNA repair</keyword>
<keyword evidence="1" id="KW-0227">DNA damage</keyword>
<dbReference type="EMBL" id="LRGB01002101">
    <property type="protein sequence ID" value="KZS09209.1"/>
    <property type="molecule type" value="Genomic_DNA"/>
</dbReference>
<keyword evidence="4" id="KW-1185">Reference proteome</keyword>
<dbReference type="GO" id="GO:0005675">
    <property type="term" value="C:transcription factor TFIIH holo complex"/>
    <property type="evidence" value="ECO:0007669"/>
    <property type="project" value="TreeGrafter"/>
</dbReference>
<keyword evidence="1" id="KW-0805">Transcription regulation</keyword>
<name>A0A164S3J2_9CRUS</name>
<dbReference type="OrthoDB" id="14833at2759"/>
<dbReference type="GO" id="GO:0000439">
    <property type="term" value="C:transcription factor TFIIH core complex"/>
    <property type="evidence" value="ECO:0007669"/>
    <property type="project" value="InterPro"/>
</dbReference>
<evidence type="ECO:0000313" key="3">
    <source>
        <dbReference type="EMBL" id="KZS09209.1"/>
    </source>
</evidence>